<comment type="cofactor">
    <cofactor evidence="1">
        <name>Mg(2+)</name>
        <dbReference type="ChEBI" id="CHEBI:18420"/>
    </cofactor>
</comment>
<name>A5ALN1_VITVI</name>
<evidence type="ECO:0000256" key="8">
    <source>
        <dbReference type="ARBA" id="ARBA00022750"/>
    </source>
</evidence>
<evidence type="ECO:0000256" key="7">
    <source>
        <dbReference type="ARBA" id="ARBA00022741"/>
    </source>
</evidence>
<protein>
    <recommendedName>
        <fullName evidence="4">inositol-1,3,4-trisphosphate 5/6-kinase</fullName>
        <ecNumber evidence="4">2.7.1.159</ecNumber>
    </recommendedName>
</protein>
<dbReference type="ExpressionAtlas" id="A5ALN1">
    <property type="expression patterns" value="baseline and differential"/>
</dbReference>
<dbReference type="SUPFAM" id="SSF53098">
    <property type="entry name" value="Ribonuclease H-like"/>
    <property type="match status" value="1"/>
</dbReference>
<dbReference type="Pfam" id="PF22936">
    <property type="entry name" value="Pol_BBD"/>
    <property type="match status" value="1"/>
</dbReference>
<evidence type="ECO:0000313" key="13">
    <source>
        <dbReference type="EMBL" id="CAN75815.1"/>
    </source>
</evidence>
<proteinExistence type="inferred from homology"/>
<evidence type="ECO:0000256" key="4">
    <source>
        <dbReference type="ARBA" id="ARBA00012017"/>
    </source>
</evidence>
<keyword evidence="10" id="KW-0067">ATP-binding</keyword>
<accession>A5ALN1</accession>
<keyword evidence="11" id="KW-0460">Magnesium</keyword>
<dbReference type="InterPro" id="IPR036397">
    <property type="entry name" value="RNaseH_sf"/>
</dbReference>
<dbReference type="SUPFAM" id="SSF56672">
    <property type="entry name" value="DNA/RNA polymerases"/>
    <property type="match status" value="1"/>
</dbReference>
<dbReference type="GO" id="GO:0000287">
    <property type="term" value="F:magnesium ion binding"/>
    <property type="evidence" value="ECO:0007669"/>
    <property type="project" value="InterPro"/>
</dbReference>
<sequence length="1511" mass="169841">MGGGVRRIVLDESVLFGCEDPNGKDSLLPAAEYLLRKLRHSTIPTASLLQGVAVQYSFDCFVLDESSTIDALNEIQLAWGDIGGSILYLVSDNNDDLLLKLRTHGWLLVILMLFSFGVHQCHSLARGCITQMMVMSNVIKGLTCPHGTLIGFQMRWSKLDLRIGIRVKDHGFKSREYHVGEFSSAKRTRIIRNHNGIIIFSFLILAEIGFKIEAEIQVVLQSFSEATDKDGTEGPGLMVIWYLMREIKDIFLEFVFVAEDISNDVVTVGYIMKPSREEDFSKVRLYIEKKAVSALEKELSTRGAFPMYPSQNGLIFMPLTFALPISSQLQEVDVVLHKATDEIMSIKLNSSSELSNRITYTRGMLELGMYMEHHPDFCLIDPFNNIDPVVDRLKIQQILLGLEDINRPGCCRIRGPYFLKVDNFNELNLIQRLSEAKLSLPSIVKPQVACGVADAHSMAIVFRVEDYKDLSVPLPAVIQEYVDHSSTLFKFYVLGEKVFYAVKKSTPNAGTLKKLCEKNELKPLIFDSLKSLPTGKENQNVNDQSIDIKLVTDAASWLRRVLDLTIFGFDVVSASVELWFMGQGYEDHLVTHEADIPEVDKVQWRKIDAQLCSVLWQSVDLKILHHLRAYKTCFKFWNQAKGLYTNDIQRLYKVASSIVNVRQQDMDLSTYIGQIASLKEEFSTVMPLTTDVGDQRIQIDKFFMVLTLIGLRLDLKTVRNQILGSSSVPSLDDVFARFLCISSTQTLPSDNTSDSSVEYDDYLRYQATKSASVASVAQTGNASTCLTHTSSLGPWILDSGASDHISSNKDFFSSITTTSALPTVTLANGSQTMAKGFGFAHPLPSLPLHFVLYAPECPFNLISISKITRTLNCFITFSDKFVTFRLGHPSLSKFQKMVPSFSSLSSLACESCQLGKHIRVSFPERLNNRAKSPFELVYTDVWDPCWTASTLGFHDNAIEYFSAPFTSFLSQHGIIHQFSCAHTPQQNGVVERKNRHLVETARTLLLHSHVPFRFWGDAVLTTCYLINRMPSSVLPDQIPHSFLFPDQPLYFLPPRVFGCTCFVHILTPGQDKLSARATKCIFLGYSRLQKGYRCYSSKTHRYFLSADVTFFEDSPFFSTSESFPVSEVLPLPIISPPDAVPSRPLQVYHRRHRVVVPPSLAAVPADSPPIPSTSPVPALPPSADLPIALRKVGCRWVYTVKVGPDGQVDRLKARLVAKGYTQVYGSDYGDTFSPVAKIASVRLLLSMVVMRSWPFYQLDIKNVFLHGDLAEEVYMEQPPGFVAQGESGLVYRLRRFLYGLKQSPRAWFSRFSFVVQEFGMFRSTADHSVFYHHNSSGQCIYLVVYVDDIVIIGSDQNGIQNLKQHLFTHFQTIDLGKLKYFLGIEIAQSSFGVVLSQRKYALDILEETGMLDCKPVDTPMDPNVKLIPGQGEPLGDPGRYRRLVCKLNYLTITRPDISFPVSVVSQFLQSPCDSHWDAVIRILRYIKSTPGQGVLYENRGHTQVVGYTDAD</sequence>
<evidence type="ECO:0000256" key="5">
    <source>
        <dbReference type="ARBA" id="ARBA00022679"/>
    </source>
</evidence>
<gene>
    <name evidence="13" type="ORF">VITISV_004636</name>
</gene>
<evidence type="ECO:0000256" key="1">
    <source>
        <dbReference type="ARBA" id="ARBA00001946"/>
    </source>
</evidence>
<dbReference type="PANTHER" id="PTHR14217">
    <property type="entry name" value="INOSITOL-TETRAKISPHOSPHATE 1-KINASE"/>
    <property type="match status" value="1"/>
</dbReference>
<dbReference type="EC" id="2.7.1.159" evidence="4"/>
<dbReference type="GO" id="GO:0015074">
    <property type="term" value="P:DNA integration"/>
    <property type="evidence" value="ECO:0007669"/>
    <property type="project" value="InterPro"/>
</dbReference>
<evidence type="ECO:0000259" key="12">
    <source>
        <dbReference type="PROSITE" id="PS50994"/>
    </source>
</evidence>
<dbReference type="InterPro" id="IPR025724">
    <property type="entry name" value="GAG-pre-integrase_dom"/>
</dbReference>
<reference evidence="13" key="1">
    <citation type="journal article" date="2007" name="PLoS ONE">
        <title>The first genome sequence of an elite grapevine cultivar (Pinot noir Vitis vinifera L.): coping with a highly heterozygous genome.</title>
        <authorList>
            <person name="Velasco R."/>
            <person name="Zharkikh A."/>
            <person name="Troggio M."/>
            <person name="Cartwright D.A."/>
            <person name="Cestaro A."/>
            <person name="Pruss D."/>
            <person name="Pindo M."/>
            <person name="FitzGerald L.M."/>
            <person name="Vezzulli S."/>
            <person name="Reid J."/>
            <person name="Malacarne G."/>
            <person name="Iliev D."/>
            <person name="Coppola G."/>
            <person name="Wardell B."/>
            <person name="Micheletti D."/>
            <person name="Macalma T."/>
            <person name="Facci M."/>
            <person name="Mitchell J.T."/>
            <person name="Perazzolli M."/>
            <person name="Eldredge G."/>
            <person name="Gatto P."/>
            <person name="Oyzerski R."/>
            <person name="Moretto M."/>
            <person name="Gutin N."/>
            <person name="Stefanini M."/>
            <person name="Chen Y."/>
            <person name="Segala C."/>
            <person name="Davenport C."/>
            <person name="Dematte L."/>
            <person name="Mraz A."/>
            <person name="Battilana J."/>
            <person name="Stormo K."/>
            <person name="Costa F."/>
            <person name="Tao Q."/>
            <person name="Si-Ammour A."/>
            <person name="Harkins T."/>
            <person name="Lackey A."/>
            <person name="Perbost C."/>
            <person name="Taillon B."/>
            <person name="Stella A."/>
            <person name="Solovyev V."/>
            <person name="Fawcett J.A."/>
            <person name="Sterck L."/>
            <person name="Vandepoele K."/>
            <person name="Grando S.M."/>
            <person name="Toppo S."/>
            <person name="Moser C."/>
            <person name="Lanchbury J."/>
            <person name="Bogden R."/>
            <person name="Skolnick M."/>
            <person name="Sgaramella V."/>
            <person name="Bhatnagar S.K."/>
            <person name="Fontana P."/>
            <person name="Gutin A."/>
            <person name="Van de Peer Y."/>
            <person name="Salamini F."/>
            <person name="Viola R."/>
        </authorList>
    </citation>
    <scope>NUCLEOTIDE SEQUENCE</scope>
</reference>
<keyword evidence="8" id="KW-0064">Aspartyl protease</keyword>
<dbReference type="PANTHER" id="PTHR14217:SF1">
    <property type="entry name" value="INOSITOL-TETRAKISPHOSPHATE 1-KINASE"/>
    <property type="match status" value="1"/>
</dbReference>
<keyword evidence="9" id="KW-0418">Kinase</keyword>
<keyword evidence="7" id="KW-0547">Nucleotide-binding</keyword>
<keyword evidence="6" id="KW-0479">Metal-binding</keyword>
<dbReference type="Pfam" id="PF05770">
    <property type="entry name" value="Ins134_P3_kin"/>
    <property type="match status" value="1"/>
</dbReference>
<dbReference type="GO" id="GO:0032957">
    <property type="term" value="P:inositol trisphosphate metabolic process"/>
    <property type="evidence" value="ECO:0007669"/>
    <property type="project" value="InterPro"/>
</dbReference>
<dbReference type="PROSITE" id="PS50994">
    <property type="entry name" value="INTEGRASE"/>
    <property type="match status" value="1"/>
</dbReference>
<dbReference type="InterPro" id="IPR013103">
    <property type="entry name" value="RVT_2"/>
</dbReference>
<dbReference type="InterPro" id="IPR054722">
    <property type="entry name" value="PolX-like_BBD"/>
</dbReference>
<keyword evidence="5" id="KW-0808">Transferase</keyword>
<organism evidence="13">
    <name type="scientific">Vitis vinifera</name>
    <name type="common">Grape</name>
    <dbReference type="NCBI Taxonomy" id="29760"/>
    <lineage>
        <taxon>Eukaryota</taxon>
        <taxon>Viridiplantae</taxon>
        <taxon>Streptophyta</taxon>
        <taxon>Embryophyta</taxon>
        <taxon>Tracheophyta</taxon>
        <taxon>Spermatophyta</taxon>
        <taxon>Magnoliopsida</taxon>
        <taxon>eudicotyledons</taxon>
        <taxon>Gunneridae</taxon>
        <taxon>Pentapetalae</taxon>
        <taxon>rosids</taxon>
        <taxon>Vitales</taxon>
        <taxon>Vitaceae</taxon>
        <taxon>Viteae</taxon>
        <taxon>Vitis</taxon>
    </lineage>
</organism>
<feature type="domain" description="Integrase catalytic" evidence="12">
    <location>
        <begin position="955"/>
        <end position="1047"/>
    </location>
</feature>
<dbReference type="FunFam" id="3.30.420.10:FF:000438">
    <property type="match status" value="1"/>
</dbReference>
<dbReference type="InterPro" id="IPR057670">
    <property type="entry name" value="SH3_retrovirus"/>
</dbReference>
<dbReference type="InterPro" id="IPR008656">
    <property type="entry name" value="Inositol_tetrakis-P_1-kinase"/>
</dbReference>
<dbReference type="Gene3D" id="3.30.420.10">
    <property type="entry name" value="Ribonuclease H-like superfamily/Ribonuclease H"/>
    <property type="match status" value="1"/>
</dbReference>
<dbReference type="GO" id="GO:0003676">
    <property type="term" value="F:nucleic acid binding"/>
    <property type="evidence" value="ECO:0007669"/>
    <property type="project" value="InterPro"/>
</dbReference>
<dbReference type="GO" id="GO:0005524">
    <property type="term" value="F:ATP binding"/>
    <property type="evidence" value="ECO:0007669"/>
    <property type="project" value="UniProtKB-KW"/>
</dbReference>
<evidence type="ECO:0000256" key="6">
    <source>
        <dbReference type="ARBA" id="ARBA00022723"/>
    </source>
</evidence>
<dbReference type="GO" id="GO:0052725">
    <property type="term" value="F:inositol-1,3,4-trisphosphate 6-kinase activity"/>
    <property type="evidence" value="ECO:0007669"/>
    <property type="project" value="InterPro"/>
</dbReference>
<dbReference type="InterPro" id="IPR012337">
    <property type="entry name" value="RNaseH-like_sf"/>
</dbReference>
<evidence type="ECO:0000256" key="11">
    <source>
        <dbReference type="ARBA" id="ARBA00022842"/>
    </source>
</evidence>
<dbReference type="Gene3D" id="3.30.470.20">
    <property type="entry name" value="ATP-grasp fold, B domain"/>
    <property type="match status" value="1"/>
</dbReference>
<keyword evidence="8" id="KW-0378">Hydrolase</keyword>
<comment type="subunit">
    <text evidence="3">Monomer.</text>
</comment>
<evidence type="ECO:0000256" key="9">
    <source>
        <dbReference type="ARBA" id="ARBA00022777"/>
    </source>
</evidence>
<dbReference type="InterPro" id="IPR040464">
    <property type="entry name" value="InsP(3)kin_ATP-grasp"/>
</dbReference>
<dbReference type="GO" id="GO:0047325">
    <property type="term" value="F:inositol-3,4,5,6-tetrakisphosphate 1-kinase activity"/>
    <property type="evidence" value="ECO:0007669"/>
    <property type="project" value="InterPro"/>
</dbReference>
<dbReference type="InterPro" id="IPR001584">
    <property type="entry name" value="Integrase_cat-core"/>
</dbReference>
<dbReference type="GO" id="GO:0052726">
    <property type="term" value="F:inositol-1,3,4-trisphosphate 5-kinase activity"/>
    <property type="evidence" value="ECO:0007669"/>
    <property type="project" value="InterPro"/>
</dbReference>
<comment type="similarity">
    <text evidence="2">Belongs to the ITPK1 family.</text>
</comment>
<keyword evidence="8" id="KW-0645">Protease</keyword>
<dbReference type="Pfam" id="PF25597">
    <property type="entry name" value="SH3_retrovirus"/>
    <property type="match status" value="1"/>
</dbReference>
<evidence type="ECO:0000256" key="2">
    <source>
        <dbReference type="ARBA" id="ARBA00009601"/>
    </source>
</evidence>
<dbReference type="InterPro" id="IPR043502">
    <property type="entry name" value="DNA/RNA_pol_sf"/>
</dbReference>
<dbReference type="EMBL" id="AM429664">
    <property type="protein sequence ID" value="CAN75815.1"/>
    <property type="molecule type" value="Genomic_DNA"/>
</dbReference>
<dbReference type="GO" id="GO:0004190">
    <property type="term" value="F:aspartic-type endopeptidase activity"/>
    <property type="evidence" value="ECO:0007669"/>
    <property type="project" value="UniProtKB-KW"/>
</dbReference>
<evidence type="ECO:0000256" key="3">
    <source>
        <dbReference type="ARBA" id="ARBA00011245"/>
    </source>
</evidence>
<dbReference type="Pfam" id="PF07727">
    <property type="entry name" value="RVT_2"/>
    <property type="match status" value="1"/>
</dbReference>
<evidence type="ECO:0000256" key="10">
    <source>
        <dbReference type="ARBA" id="ARBA00022840"/>
    </source>
</evidence>
<dbReference type="Pfam" id="PF13976">
    <property type="entry name" value="gag_pre-integrs"/>
    <property type="match status" value="1"/>
</dbReference>